<keyword evidence="5" id="KW-0964">Secreted</keyword>
<dbReference type="NCBIfam" id="TIGR02492">
    <property type="entry name" value="flgK_ends"/>
    <property type="match status" value="1"/>
</dbReference>
<dbReference type="SUPFAM" id="SSF64518">
    <property type="entry name" value="Phase 1 flagellin"/>
    <property type="match status" value="1"/>
</dbReference>
<dbReference type="OrthoDB" id="9802553at2"/>
<evidence type="ECO:0000259" key="10">
    <source>
        <dbReference type="Pfam" id="PF22638"/>
    </source>
</evidence>
<feature type="domain" description="Flagellar hook-associated protein FlgK helical" evidence="10">
    <location>
        <begin position="93"/>
        <end position="328"/>
    </location>
</feature>
<evidence type="ECO:0000259" key="8">
    <source>
        <dbReference type="Pfam" id="PF06429"/>
    </source>
</evidence>
<dbReference type="Pfam" id="PF22638">
    <property type="entry name" value="FlgK_D1"/>
    <property type="match status" value="1"/>
</dbReference>
<dbReference type="EMBL" id="CP012621">
    <property type="protein sequence ID" value="ATG73184.1"/>
    <property type="molecule type" value="Genomic_DNA"/>
</dbReference>
<dbReference type="GO" id="GO:0005198">
    <property type="term" value="F:structural molecule activity"/>
    <property type="evidence" value="ECO:0007669"/>
    <property type="project" value="InterPro"/>
</dbReference>
<dbReference type="GO" id="GO:0009424">
    <property type="term" value="C:bacterial-type flagellum hook"/>
    <property type="evidence" value="ECO:0007669"/>
    <property type="project" value="InterPro"/>
</dbReference>
<dbReference type="PANTHER" id="PTHR30033:SF1">
    <property type="entry name" value="FLAGELLAR HOOK-ASSOCIATED PROTEIN 1"/>
    <property type="match status" value="1"/>
</dbReference>
<dbReference type="Pfam" id="PF06429">
    <property type="entry name" value="Flg_bbr_C"/>
    <property type="match status" value="1"/>
</dbReference>
<keyword evidence="12" id="KW-1185">Reference proteome</keyword>
<proteinExistence type="inferred from homology"/>
<dbReference type="RefSeq" id="WP_094041415.1">
    <property type="nucleotide sequence ID" value="NZ_CP012621.1"/>
</dbReference>
<feature type="domain" description="Flagellar hook-associated protein 1 D2-like" evidence="9">
    <location>
        <begin position="350"/>
        <end position="418"/>
    </location>
</feature>
<evidence type="ECO:0000313" key="11">
    <source>
        <dbReference type="EMBL" id="ATG73184.1"/>
    </source>
</evidence>
<keyword evidence="11" id="KW-0282">Flagellum</keyword>
<dbReference type="Proteomes" id="UP000217763">
    <property type="component" value="Chromosome"/>
</dbReference>
<dbReference type="PANTHER" id="PTHR30033">
    <property type="entry name" value="FLAGELLAR HOOK-ASSOCIATED PROTEIN 1"/>
    <property type="match status" value="1"/>
</dbReference>
<feature type="domain" description="Flagellar basal body rod protein N-terminal" evidence="7">
    <location>
        <begin position="7"/>
        <end position="35"/>
    </location>
</feature>
<reference evidence="12" key="1">
    <citation type="submission" date="2015-09" db="EMBL/GenBank/DDBJ databases">
        <authorList>
            <person name="Shao Z."/>
            <person name="Wang L."/>
        </authorList>
    </citation>
    <scope>NUCLEOTIDE SEQUENCE [LARGE SCALE GENOMIC DNA]</scope>
    <source>
        <strain evidence="12">F13-1</strain>
    </source>
</reference>
<dbReference type="Pfam" id="PF00460">
    <property type="entry name" value="Flg_bb_rod"/>
    <property type="match status" value="1"/>
</dbReference>
<dbReference type="InterPro" id="IPR049119">
    <property type="entry name" value="FlgK_D2-like"/>
</dbReference>
<comment type="subcellular location">
    <subcellularLocation>
        <location evidence="1">Bacterial flagellum</location>
    </subcellularLocation>
    <subcellularLocation>
        <location evidence="2">Secreted</location>
    </subcellularLocation>
</comment>
<evidence type="ECO:0000313" key="12">
    <source>
        <dbReference type="Proteomes" id="UP000217763"/>
    </source>
</evidence>
<organism evidence="11 12">
    <name type="scientific">Zobellella denitrificans</name>
    <dbReference type="NCBI Taxonomy" id="347534"/>
    <lineage>
        <taxon>Bacteria</taxon>
        <taxon>Pseudomonadati</taxon>
        <taxon>Pseudomonadota</taxon>
        <taxon>Gammaproteobacteria</taxon>
        <taxon>Aeromonadales</taxon>
        <taxon>Aeromonadaceae</taxon>
        <taxon>Zobellella</taxon>
    </lineage>
</organism>
<evidence type="ECO:0000259" key="9">
    <source>
        <dbReference type="Pfam" id="PF21158"/>
    </source>
</evidence>
<dbReference type="PRINTS" id="PR01005">
    <property type="entry name" value="FLGHOOKAP1"/>
</dbReference>
<evidence type="ECO:0000256" key="3">
    <source>
        <dbReference type="ARBA" id="ARBA00009677"/>
    </source>
</evidence>
<dbReference type="Pfam" id="PF21158">
    <property type="entry name" value="flgK_1st_1"/>
    <property type="match status" value="1"/>
</dbReference>
<evidence type="ECO:0000259" key="7">
    <source>
        <dbReference type="Pfam" id="PF00460"/>
    </source>
</evidence>
<dbReference type="KEGG" id="zdf:AN401_04385"/>
<protein>
    <recommendedName>
        <fullName evidence="4">Flagellar hook-associated protein 1</fullName>
    </recommendedName>
</protein>
<feature type="domain" description="Flagellar basal-body/hook protein C-terminal" evidence="8">
    <location>
        <begin position="603"/>
        <end position="640"/>
    </location>
</feature>
<keyword evidence="11" id="KW-0969">Cilium</keyword>
<dbReference type="GO" id="GO:0005576">
    <property type="term" value="C:extracellular region"/>
    <property type="evidence" value="ECO:0007669"/>
    <property type="project" value="UniProtKB-SubCell"/>
</dbReference>
<evidence type="ECO:0000256" key="6">
    <source>
        <dbReference type="ARBA" id="ARBA00023143"/>
    </source>
</evidence>
<dbReference type="InterPro" id="IPR001444">
    <property type="entry name" value="Flag_bb_rod_N"/>
</dbReference>
<sequence>MAIDLYQTGVSGLMAAQAQLATTGHNIANVNTEGYHRQRVEQITSTALLQGGLHLGTGTQLSDVTRLYHEYAFKDLLVNNTEKAEAVQLHQHLSYLDSSLSNLNKGITTSMDDLYAAINAIVDNPGDLGNREIMLAKAGDLASQFNQLYDSLTQEMNINSREIGSRVKFINETTGAIAALNQEIQQAGINGTPNDLLDKRDKLIKELSDEVKITTVKDANTGMITVLLGGREPLVSGPQAYQLQERAGSPDPTQTELYLQHPARPDSATRLDGASLGGELGAVFRFRDQVLPQTLSDMGKAAVAVADVFNQIQAQGVDLNGQPGQNLFNDINSPQAQASRFLTSNAGVAGAVAITDTGALTGDEYELRYQGGNYLFTNLTTGKSETVTPDGDGKLNLDGFSLTLTGTPANEDRMLVRPTRLGTSELGLAIGDGKQIAASSLVMATANGDNPGNSRLALTVTDPADADFPTRTDPLVVTLDAAGNYQVFRKSDPSTPLAGGVLDPNDPVIQVAGLDITVSGQAGAPLDRFEVEYAAGSGNNANALVFAEVKSRQWLNGGRSTLGQSLDQTTVRVGSQAYNQRLKAETASAAYDQSFNRVQSLVGVNLDEEAANLLRFQQSYMASARVVTVASETMNTLLQIR</sequence>
<keyword evidence="11" id="KW-0966">Cell projection</keyword>
<dbReference type="InterPro" id="IPR053927">
    <property type="entry name" value="FlgK_helical"/>
</dbReference>
<dbReference type="InterPro" id="IPR002371">
    <property type="entry name" value="FlgK"/>
</dbReference>
<dbReference type="GO" id="GO:0044780">
    <property type="term" value="P:bacterial-type flagellum assembly"/>
    <property type="evidence" value="ECO:0007669"/>
    <property type="project" value="InterPro"/>
</dbReference>
<evidence type="ECO:0000256" key="2">
    <source>
        <dbReference type="ARBA" id="ARBA00004613"/>
    </source>
</evidence>
<evidence type="ECO:0000256" key="1">
    <source>
        <dbReference type="ARBA" id="ARBA00004365"/>
    </source>
</evidence>
<gene>
    <name evidence="11" type="ORF">AN401_04385</name>
</gene>
<accession>A0A231MTS8</accession>
<evidence type="ECO:0000256" key="5">
    <source>
        <dbReference type="ARBA" id="ARBA00022525"/>
    </source>
</evidence>
<comment type="similarity">
    <text evidence="3">Belongs to the flagella basal body rod proteins family.</text>
</comment>
<dbReference type="InterPro" id="IPR010930">
    <property type="entry name" value="Flg_bb/hook_C_dom"/>
</dbReference>
<keyword evidence="6" id="KW-0975">Bacterial flagellum</keyword>
<evidence type="ECO:0000256" key="4">
    <source>
        <dbReference type="ARBA" id="ARBA00016244"/>
    </source>
</evidence>
<name>A0A231MTS8_9GAMM</name>
<dbReference type="AlphaFoldDB" id="A0A231MTS8"/>